<evidence type="ECO:0000256" key="2">
    <source>
        <dbReference type="ARBA" id="ARBA00022801"/>
    </source>
</evidence>
<evidence type="ECO:0000256" key="3">
    <source>
        <dbReference type="PIRSR" id="PIRSR001235-1"/>
    </source>
</evidence>
<comment type="cofactor">
    <cofactor evidence="3">
        <name>Zn(2+)</name>
        <dbReference type="ChEBI" id="CHEBI:29105"/>
    </cofactor>
    <text evidence="3">Binds 2 Zn(2+) ions per subunit.</text>
</comment>
<dbReference type="EMBL" id="CP009246">
    <property type="protein sequence ID" value="APT87425.1"/>
    <property type="molecule type" value="Genomic_DNA"/>
</dbReference>
<dbReference type="Gene3D" id="3.30.70.360">
    <property type="match status" value="1"/>
</dbReference>
<keyword evidence="2 4" id="KW-0378">Hydrolase</keyword>
<dbReference type="Proteomes" id="UP000315353">
    <property type="component" value="Unassembled WGS sequence"/>
</dbReference>
<dbReference type="SUPFAM" id="SSF53187">
    <property type="entry name" value="Zn-dependent exopeptidases"/>
    <property type="match status" value="1"/>
</dbReference>
<protein>
    <submittedName>
        <fullName evidence="4">N-carbamoyl-L-amino acid amidohydrolase</fullName>
    </submittedName>
    <submittedName>
        <fullName evidence="5">Zn-dependent hydrolase</fullName>
    </submittedName>
</protein>
<dbReference type="Pfam" id="PF01546">
    <property type="entry name" value="Peptidase_M20"/>
    <property type="match status" value="1"/>
</dbReference>
<name>A0A1L7CNN7_CORFL</name>
<dbReference type="KEGG" id="cfc:CFLV_09740"/>
<dbReference type="GeneID" id="82880975"/>
<dbReference type="InterPro" id="IPR002933">
    <property type="entry name" value="Peptidase_M20"/>
</dbReference>
<dbReference type="OrthoDB" id="9808195at2"/>
<dbReference type="EMBL" id="BJNB01000015">
    <property type="protein sequence ID" value="GEB97715.1"/>
    <property type="molecule type" value="Genomic_DNA"/>
</dbReference>
<feature type="binding site" evidence="3">
    <location>
        <position position="94"/>
    </location>
    <ligand>
        <name>Zn(2+)</name>
        <dbReference type="ChEBI" id="CHEBI:29105"/>
        <label>2</label>
    </ligand>
</feature>
<feature type="binding site" evidence="3">
    <location>
        <position position="94"/>
    </location>
    <ligand>
        <name>Zn(2+)</name>
        <dbReference type="ChEBI" id="CHEBI:29105"/>
        <label>1</label>
    </ligand>
</feature>
<organism evidence="4 6">
    <name type="scientific">Corynebacterium flavescens</name>
    <dbReference type="NCBI Taxonomy" id="28028"/>
    <lineage>
        <taxon>Bacteria</taxon>
        <taxon>Bacillati</taxon>
        <taxon>Actinomycetota</taxon>
        <taxon>Actinomycetes</taxon>
        <taxon>Mycobacteriales</taxon>
        <taxon>Corynebacteriaceae</taxon>
        <taxon>Corynebacterium</taxon>
    </lineage>
</organism>
<dbReference type="STRING" id="28028.CFLV_09740"/>
<dbReference type="InterPro" id="IPR010158">
    <property type="entry name" value="Amidase_Cbmase"/>
</dbReference>
<dbReference type="SUPFAM" id="SSF55031">
    <property type="entry name" value="Bacterial exopeptidase dimerisation domain"/>
    <property type="match status" value="1"/>
</dbReference>
<reference evidence="5 7" key="2">
    <citation type="submission" date="2019-06" db="EMBL/GenBank/DDBJ databases">
        <title>Whole genome shotgun sequence of Corynebacterium flavescens NBRC 14136.</title>
        <authorList>
            <person name="Hosoyama A."/>
            <person name="Uohara A."/>
            <person name="Ohji S."/>
            <person name="Ichikawa N."/>
        </authorList>
    </citation>
    <scope>NUCLEOTIDE SEQUENCE [LARGE SCALE GENOMIC DNA]</scope>
    <source>
        <strain evidence="5 7">NBRC 14136</strain>
    </source>
</reference>
<dbReference type="NCBIfam" id="TIGR01879">
    <property type="entry name" value="hydantase"/>
    <property type="match status" value="1"/>
</dbReference>
<dbReference type="NCBIfam" id="NF006772">
    <property type="entry name" value="PRK09290.2-1"/>
    <property type="match status" value="1"/>
</dbReference>
<keyword evidence="3" id="KW-0479">Metal-binding</keyword>
<reference evidence="4 6" key="1">
    <citation type="submission" date="2014-08" db="EMBL/GenBank/DDBJ databases">
        <title>Complete genome sequence of Corynebacterium flavescens OJ8(T)(=DSM 20296(T)), isolated from cheese.</title>
        <authorList>
            <person name="Ruckert C."/>
            <person name="Albersmeier A."/>
            <person name="Winkler A."/>
            <person name="Kalinowski J."/>
        </authorList>
    </citation>
    <scope>NUCLEOTIDE SEQUENCE [LARGE SCALE GENOMIC DNA]</scope>
    <source>
        <strain evidence="4 6">OJ8</strain>
    </source>
</reference>
<dbReference type="GO" id="GO:0046872">
    <property type="term" value="F:metal ion binding"/>
    <property type="evidence" value="ECO:0007669"/>
    <property type="project" value="UniProtKB-KW"/>
</dbReference>
<dbReference type="InterPro" id="IPR036264">
    <property type="entry name" value="Bact_exopeptidase_dim_dom"/>
</dbReference>
<evidence type="ECO:0000256" key="1">
    <source>
        <dbReference type="ARBA" id="ARBA00006153"/>
    </source>
</evidence>
<dbReference type="RefSeq" id="WP_075730359.1">
    <property type="nucleotide sequence ID" value="NZ_BJNB01000015.1"/>
</dbReference>
<evidence type="ECO:0000313" key="5">
    <source>
        <dbReference type="EMBL" id="GEB97715.1"/>
    </source>
</evidence>
<evidence type="ECO:0000313" key="7">
    <source>
        <dbReference type="Proteomes" id="UP000315353"/>
    </source>
</evidence>
<dbReference type="PIRSF" id="PIRSF001235">
    <property type="entry name" value="Amidase_carbamoylase"/>
    <property type="match status" value="1"/>
</dbReference>
<proteinExistence type="inferred from homology"/>
<dbReference type="AlphaFoldDB" id="A0A1L7CNN7"/>
<sequence>MTTAVIQDTDQFLADFHDTWQFGATARNGVDRQAGTAEHGRIRDWFKQRAEEEGFEVRVDSIGNVFALLTFIPDADFVLTGSHLDSQPLGGRFDGCFGVIAAFHAAIELKRRVEAGEVIPQYNVAVVDWFNEEGARFAPSIMGSSVMCGFFDRDEMLAVKDLGGTTVREALESIGYLGEDEAPVPASYAEIHIEQGRLLERHAIAIGAVTQSWYTQKLNVKVLGEQSHTGATIMKDRHDALPAASLLVLKTEEVVEEFEEEQIVTSVGQFNVEPNSPIVVPREVNLVIDLRGHRREDVEKARQILVDYCEEVARARDITIEAVDFDIRDHQRYPDDGVVLTEKAAANTGVSCMRIETMAGHDSVPLNRKVPTVMIFVPSEGGVSHCEREFTADEDLVQGLIVHTDIVSRLITGDLDHLKA</sequence>
<dbReference type="PANTHER" id="PTHR32494">
    <property type="entry name" value="ALLANTOATE DEIMINASE-RELATED"/>
    <property type="match status" value="1"/>
</dbReference>
<accession>A0A1L7CNN7</accession>
<dbReference type="Proteomes" id="UP000185479">
    <property type="component" value="Chromosome"/>
</dbReference>
<evidence type="ECO:0000313" key="4">
    <source>
        <dbReference type="EMBL" id="APT87425.1"/>
    </source>
</evidence>
<comment type="similarity">
    <text evidence="1">Belongs to the peptidase M20 family.</text>
</comment>
<dbReference type="Gene3D" id="3.40.630.10">
    <property type="entry name" value="Zn peptidases"/>
    <property type="match status" value="1"/>
</dbReference>
<feature type="binding site" evidence="3">
    <location>
        <position position="385"/>
    </location>
    <ligand>
        <name>Zn(2+)</name>
        <dbReference type="ChEBI" id="CHEBI:29105"/>
        <label>2</label>
    </ligand>
</feature>
<gene>
    <name evidence="5" type="ORF">CFL01nite_12100</name>
    <name evidence="4" type="ORF">CFLV_09740</name>
</gene>
<feature type="binding site" evidence="3">
    <location>
        <position position="133"/>
    </location>
    <ligand>
        <name>Zn(2+)</name>
        <dbReference type="ChEBI" id="CHEBI:29105"/>
        <label>2</label>
    </ligand>
</feature>
<dbReference type="GO" id="GO:0016813">
    <property type="term" value="F:hydrolase activity, acting on carbon-nitrogen (but not peptide) bonds, in linear amidines"/>
    <property type="evidence" value="ECO:0007669"/>
    <property type="project" value="InterPro"/>
</dbReference>
<keyword evidence="6" id="KW-1185">Reference proteome</keyword>
<dbReference type="PANTHER" id="PTHR32494:SF5">
    <property type="entry name" value="ALLANTOATE AMIDOHYDROLASE"/>
    <property type="match status" value="1"/>
</dbReference>
<feature type="binding site" evidence="3">
    <location>
        <position position="192"/>
    </location>
    <ligand>
        <name>Zn(2+)</name>
        <dbReference type="ChEBI" id="CHEBI:29105"/>
        <label>1</label>
    </ligand>
</feature>
<evidence type="ECO:0000313" key="6">
    <source>
        <dbReference type="Proteomes" id="UP000185479"/>
    </source>
</evidence>
<keyword evidence="3" id="KW-0862">Zinc</keyword>
<dbReference type="CDD" id="cd03884">
    <property type="entry name" value="M20_bAS"/>
    <property type="match status" value="1"/>
</dbReference>
<feature type="binding site" evidence="3">
    <location>
        <position position="83"/>
    </location>
    <ligand>
        <name>Zn(2+)</name>
        <dbReference type="ChEBI" id="CHEBI:29105"/>
        <label>1</label>
    </ligand>
</feature>